<dbReference type="EMBL" id="FNAO01000008">
    <property type="protein sequence ID" value="SDE84119.1"/>
    <property type="molecule type" value="Genomic_DNA"/>
</dbReference>
<sequence>MKKQLILKFALIQIILLVFGYSSFSQNMETPCNEASIANWYETGAWLNGLQLVPHMSIDQGELASQYCRNPDWWNKAFEFLRSHDLDNMEPGKYVIDEGNVTAFVSETPTKEKEEIKWETHKNFNDLQYVIKGKAKMGVASATDSKFTSTMAYDSEKDVENYSVENGKYFVSTPGTFFIFTPQDIHRPAIHVEGYDTIKKILIKVRVP</sequence>
<gene>
    <name evidence="1" type="ORF">SAMN05421636_1086</name>
</gene>
<dbReference type="AlphaFoldDB" id="A0A1G7G7V4"/>
<dbReference type="STRING" id="641691.SAMN05421636_1086"/>
<evidence type="ECO:0000313" key="2">
    <source>
        <dbReference type="Proteomes" id="UP000199109"/>
    </source>
</evidence>
<name>A0A1G7G7V4_9FLAO</name>
<evidence type="ECO:0000313" key="1">
    <source>
        <dbReference type="EMBL" id="SDE84119.1"/>
    </source>
</evidence>
<keyword evidence="2" id="KW-1185">Reference proteome</keyword>
<proteinExistence type="predicted"/>
<dbReference type="NCBIfam" id="TIGR00022">
    <property type="entry name" value="YhcH/YjgK/YiaL family protein"/>
    <property type="match status" value="1"/>
</dbReference>
<dbReference type="GO" id="GO:0005829">
    <property type="term" value="C:cytosol"/>
    <property type="evidence" value="ECO:0007669"/>
    <property type="project" value="TreeGrafter"/>
</dbReference>
<dbReference type="PANTHER" id="PTHR34986:SF1">
    <property type="entry name" value="PROTEIN YIAL"/>
    <property type="match status" value="1"/>
</dbReference>
<dbReference type="OrthoDB" id="9792756at2"/>
<dbReference type="Gene3D" id="2.60.120.370">
    <property type="entry name" value="YhcH/YjgK/YiaL"/>
    <property type="match status" value="1"/>
</dbReference>
<accession>A0A1G7G7V4</accession>
<dbReference type="PANTHER" id="PTHR34986">
    <property type="entry name" value="EVOLVED BETA-GALACTOSIDASE SUBUNIT BETA"/>
    <property type="match status" value="1"/>
</dbReference>
<dbReference type="InterPro" id="IPR004375">
    <property type="entry name" value="NanQ/TabA/YiaL"/>
</dbReference>
<dbReference type="RefSeq" id="WP_091871115.1">
    <property type="nucleotide sequence ID" value="NZ_FNAO01000008.1"/>
</dbReference>
<dbReference type="Proteomes" id="UP000199109">
    <property type="component" value="Unassembled WGS sequence"/>
</dbReference>
<reference evidence="1 2" key="1">
    <citation type="submission" date="2016-10" db="EMBL/GenBank/DDBJ databases">
        <authorList>
            <person name="de Groot N.N."/>
        </authorList>
    </citation>
    <scope>NUCLEOTIDE SEQUENCE [LARGE SCALE GENOMIC DNA]</scope>
    <source>
        <strain evidence="1 2">DSM 23421</strain>
    </source>
</reference>
<organism evidence="1 2">
    <name type="scientific">Pricia antarctica</name>
    <dbReference type="NCBI Taxonomy" id="641691"/>
    <lineage>
        <taxon>Bacteria</taxon>
        <taxon>Pseudomonadati</taxon>
        <taxon>Bacteroidota</taxon>
        <taxon>Flavobacteriia</taxon>
        <taxon>Flavobacteriales</taxon>
        <taxon>Flavobacteriaceae</taxon>
        <taxon>Pricia</taxon>
    </lineage>
</organism>
<dbReference type="SUPFAM" id="SSF51197">
    <property type="entry name" value="Clavaminate synthase-like"/>
    <property type="match status" value="1"/>
</dbReference>
<dbReference type="Pfam" id="PF04074">
    <property type="entry name" value="DUF386"/>
    <property type="match status" value="1"/>
</dbReference>
<protein>
    <submittedName>
        <fullName evidence="1">YhcH/YjgK/YiaL family protein</fullName>
    </submittedName>
</protein>
<dbReference type="InterPro" id="IPR037012">
    <property type="entry name" value="NanQ/TabA/YiaL_sf"/>
</dbReference>